<dbReference type="Proteomes" id="UP000075591">
    <property type="component" value="Unassembled WGS sequence"/>
</dbReference>
<dbReference type="AlphaFoldDB" id="A0A150AVW5"/>
<accession>A0A150AVW5</accession>
<name>A0A150AVW5_BACCE</name>
<evidence type="ECO:0000313" key="1">
    <source>
        <dbReference type="EMBL" id="KXX86267.1"/>
    </source>
</evidence>
<dbReference type="EMBL" id="LOMT01000148">
    <property type="protein sequence ID" value="KXX86267.1"/>
    <property type="molecule type" value="Genomic_DNA"/>
</dbReference>
<sequence length="80" mass="9496">MEAPPFLTCKDLAMGFSEYDVQKYVLHVKTTSKSIEIAKQHGRDDMLEKQERNLQRYHDILNNIREGNIIFGRQNRMKKK</sequence>
<reference evidence="1 2" key="1">
    <citation type="submission" date="2015-12" db="EMBL/GenBank/DDBJ databases">
        <title>Bacillus cereus Group isolate.</title>
        <authorList>
            <person name="Kovac J."/>
        </authorList>
    </citation>
    <scope>NUCLEOTIDE SEQUENCE [LARGE SCALE GENOMIC DNA]</scope>
    <source>
        <strain evidence="1 2">FSL W8-0275</strain>
    </source>
</reference>
<gene>
    <name evidence="1" type="ORF">AT274_10175</name>
</gene>
<protein>
    <submittedName>
        <fullName evidence="1">Uncharacterized protein</fullName>
    </submittedName>
</protein>
<evidence type="ECO:0000313" key="2">
    <source>
        <dbReference type="Proteomes" id="UP000075591"/>
    </source>
</evidence>
<organism evidence="1 2">
    <name type="scientific">Bacillus cereus</name>
    <dbReference type="NCBI Taxonomy" id="1396"/>
    <lineage>
        <taxon>Bacteria</taxon>
        <taxon>Bacillati</taxon>
        <taxon>Bacillota</taxon>
        <taxon>Bacilli</taxon>
        <taxon>Bacillales</taxon>
        <taxon>Bacillaceae</taxon>
        <taxon>Bacillus</taxon>
        <taxon>Bacillus cereus group</taxon>
    </lineage>
</organism>
<comment type="caution">
    <text evidence="1">The sequence shown here is derived from an EMBL/GenBank/DDBJ whole genome shotgun (WGS) entry which is preliminary data.</text>
</comment>
<dbReference type="PATRIC" id="fig|1396.432.peg.1410"/>
<proteinExistence type="predicted"/>